<dbReference type="EMBL" id="WLZY01000002">
    <property type="protein sequence ID" value="NDL56805.1"/>
    <property type="molecule type" value="Genomic_DNA"/>
</dbReference>
<protein>
    <recommendedName>
        <fullName evidence="6">Acyl-CoA synthetase</fullName>
    </recommendedName>
</protein>
<dbReference type="Gene3D" id="3.40.50.12780">
    <property type="entry name" value="N-terminal domain of ligase-like"/>
    <property type="match status" value="1"/>
</dbReference>
<dbReference type="PROSITE" id="PS00455">
    <property type="entry name" value="AMP_BINDING"/>
    <property type="match status" value="1"/>
</dbReference>
<evidence type="ECO:0000256" key="6">
    <source>
        <dbReference type="ARBA" id="ARBA00032875"/>
    </source>
</evidence>
<gene>
    <name evidence="9" type="ORF">F7O44_06940</name>
</gene>
<proteinExistence type="inferred from homology"/>
<reference evidence="9 10" key="1">
    <citation type="submission" date="2019-11" db="EMBL/GenBank/DDBJ databases">
        <authorList>
            <person name="Li X.-J."/>
            <person name="Feng X.-M."/>
        </authorList>
    </citation>
    <scope>NUCLEOTIDE SEQUENCE [LARGE SCALE GENOMIC DNA]</scope>
    <source>
        <strain evidence="9 10">XMNu-373</strain>
    </source>
</reference>
<feature type="domain" description="AMP-dependent synthetase/ligase" evidence="8">
    <location>
        <begin position="25"/>
        <end position="416"/>
    </location>
</feature>
<dbReference type="SUPFAM" id="SSF56801">
    <property type="entry name" value="Acetyl-CoA synthetase-like"/>
    <property type="match status" value="1"/>
</dbReference>
<dbReference type="RefSeq" id="WP_162449512.1">
    <property type="nucleotide sequence ID" value="NZ_WLZY01000002.1"/>
</dbReference>
<keyword evidence="3" id="KW-0276">Fatty acid metabolism</keyword>
<dbReference type="Pfam" id="PF23562">
    <property type="entry name" value="AMP-binding_C_3"/>
    <property type="match status" value="1"/>
</dbReference>
<evidence type="ECO:0000256" key="2">
    <source>
        <dbReference type="ARBA" id="ARBA00022598"/>
    </source>
</evidence>
<comment type="caution">
    <text evidence="9">The sequence shown here is derived from an EMBL/GenBank/DDBJ whole genome shotgun (WGS) entry which is preliminary data.</text>
</comment>
<dbReference type="PANTHER" id="PTHR43272:SF32">
    <property type="entry name" value="AMP-DEPENDENT SYNTHETASE_LIGASE DOMAIN-CONTAINING PROTEIN"/>
    <property type="match status" value="1"/>
</dbReference>
<dbReference type="CDD" id="cd05907">
    <property type="entry name" value="VL_LC_FACS_like"/>
    <property type="match status" value="1"/>
</dbReference>
<evidence type="ECO:0000256" key="4">
    <source>
        <dbReference type="ARBA" id="ARBA00023098"/>
    </source>
</evidence>
<dbReference type="Pfam" id="PF00501">
    <property type="entry name" value="AMP-binding"/>
    <property type="match status" value="1"/>
</dbReference>
<keyword evidence="10" id="KW-1185">Reference proteome</keyword>
<evidence type="ECO:0000259" key="8">
    <source>
        <dbReference type="Pfam" id="PF00501"/>
    </source>
</evidence>
<dbReference type="InterPro" id="IPR020845">
    <property type="entry name" value="AMP-binding_CS"/>
</dbReference>
<dbReference type="InterPro" id="IPR000873">
    <property type="entry name" value="AMP-dep_synth/lig_dom"/>
</dbReference>
<keyword evidence="2" id="KW-0436">Ligase</keyword>
<evidence type="ECO:0000256" key="5">
    <source>
        <dbReference type="ARBA" id="ARBA00024484"/>
    </source>
</evidence>
<accession>A0A7K3M0I0</accession>
<dbReference type="InterPro" id="IPR045851">
    <property type="entry name" value="AMP-bd_C_sf"/>
</dbReference>
<sequence>MSLTHVKGPEPAEIGSREHALARLWAQAEERSDQVILKSPADQGWNEMTWSDLVENVRSLAAGLVAAGVESGDRVGLMSPTRVEWTLADLGILAAGAITVPLYDTSSADQVRGILSDAGARLVIVADSDLADRVREVSDAEIVVIDDGDLDGLRRRGGAAEHDEADRRRDALTTDDVATIVYTSGTTGDPKGCVLTHGNVAWTIRQTRDYLDDVLGQGGSLLQFLPLAHIFARLIQFVCLDSNVTVGFPESPQDPRDDIRSFQPTLLLGVPRVFEKVFEAARRQASGPVKKAMFNAAVSTAQATSMAERPGPVLRARRAVADRLVYAKLRNALGGHVRYCVSGGAPLSTDLAHFYRGAGVPIFEGYGLTETTAPATVNVPDAVRVGSVGRPLPGVEVRIDDGEILVKGRNVFERYFHEDGRNDEDFDGEWFRTGDLGELDDDGFLFVRERKKELIVTASGKNIAPAPLENAISSHELVSQAMLVGDQKRFVAALVTLDEDEARSFAKKHDLPDDTSALKEDETVRAEVQQAIDEANQKVSRAESIREFVILDREFTERDGELTPTMKLRRRDIAEHFADEIDSIYAA</sequence>
<dbReference type="PANTHER" id="PTHR43272">
    <property type="entry name" value="LONG-CHAIN-FATTY-ACID--COA LIGASE"/>
    <property type="match status" value="1"/>
</dbReference>
<name>A0A7K3M0I0_9ACTN</name>
<dbReference type="Gene3D" id="3.30.300.30">
    <property type="match status" value="1"/>
</dbReference>
<evidence type="ECO:0000256" key="3">
    <source>
        <dbReference type="ARBA" id="ARBA00022832"/>
    </source>
</evidence>
<dbReference type="Proteomes" id="UP000460435">
    <property type="component" value="Unassembled WGS sequence"/>
</dbReference>
<dbReference type="GO" id="GO:0016020">
    <property type="term" value="C:membrane"/>
    <property type="evidence" value="ECO:0007669"/>
    <property type="project" value="TreeGrafter"/>
</dbReference>
<comment type="catalytic activity">
    <reaction evidence="5">
        <text>a long-chain fatty acid + ATP + CoA = a long-chain fatty acyl-CoA + AMP + diphosphate</text>
        <dbReference type="Rhea" id="RHEA:15421"/>
        <dbReference type="ChEBI" id="CHEBI:30616"/>
        <dbReference type="ChEBI" id="CHEBI:33019"/>
        <dbReference type="ChEBI" id="CHEBI:57287"/>
        <dbReference type="ChEBI" id="CHEBI:57560"/>
        <dbReference type="ChEBI" id="CHEBI:83139"/>
        <dbReference type="ChEBI" id="CHEBI:456215"/>
        <dbReference type="EC" id="6.2.1.3"/>
    </reaction>
    <physiologicalReaction direction="left-to-right" evidence="5">
        <dbReference type="Rhea" id="RHEA:15422"/>
    </physiologicalReaction>
</comment>
<keyword evidence="7" id="KW-0175">Coiled coil</keyword>
<evidence type="ECO:0000313" key="9">
    <source>
        <dbReference type="EMBL" id="NDL56805.1"/>
    </source>
</evidence>
<keyword evidence="4" id="KW-0443">Lipid metabolism</keyword>
<dbReference type="InterPro" id="IPR042099">
    <property type="entry name" value="ANL_N_sf"/>
</dbReference>
<dbReference type="GO" id="GO:0004467">
    <property type="term" value="F:long-chain fatty acid-CoA ligase activity"/>
    <property type="evidence" value="ECO:0007669"/>
    <property type="project" value="UniProtKB-EC"/>
</dbReference>
<evidence type="ECO:0000256" key="7">
    <source>
        <dbReference type="SAM" id="Coils"/>
    </source>
</evidence>
<evidence type="ECO:0000313" key="10">
    <source>
        <dbReference type="Proteomes" id="UP000460435"/>
    </source>
</evidence>
<comment type="similarity">
    <text evidence="1">Belongs to the ATP-dependent AMP-binding enzyme family.</text>
</comment>
<organism evidence="9 10">
    <name type="scientific">Phytoactinopolyspora mesophila</name>
    <dbReference type="NCBI Taxonomy" id="2650750"/>
    <lineage>
        <taxon>Bacteria</taxon>
        <taxon>Bacillati</taxon>
        <taxon>Actinomycetota</taxon>
        <taxon>Actinomycetes</taxon>
        <taxon>Jiangellales</taxon>
        <taxon>Jiangellaceae</taxon>
        <taxon>Phytoactinopolyspora</taxon>
    </lineage>
</organism>
<feature type="coiled-coil region" evidence="7">
    <location>
        <begin position="518"/>
        <end position="545"/>
    </location>
</feature>
<dbReference type="AlphaFoldDB" id="A0A7K3M0I0"/>
<evidence type="ECO:0000256" key="1">
    <source>
        <dbReference type="ARBA" id="ARBA00006432"/>
    </source>
</evidence>